<feature type="transmembrane region" description="Helical" evidence="2">
    <location>
        <begin position="527"/>
        <end position="556"/>
    </location>
</feature>
<dbReference type="STRING" id="1169540.A0A0G4ELH4"/>
<reference evidence="3 4" key="1">
    <citation type="submission" date="2014-11" db="EMBL/GenBank/DDBJ databases">
        <authorList>
            <person name="Zhu J."/>
            <person name="Qi W."/>
            <person name="Song R."/>
        </authorList>
    </citation>
    <scope>NUCLEOTIDE SEQUENCE [LARGE SCALE GENOMIC DNA]</scope>
</reference>
<organism evidence="3 4">
    <name type="scientific">Vitrella brassicaformis (strain CCMP3155)</name>
    <dbReference type="NCBI Taxonomy" id="1169540"/>
    <lineage>
        <taxon>Eukaryota</taxon>
        <taxon>Sar</taxon>
        <taxon>Alveolata</taxon>
        <taxon>Colpodellida</taxon>
        <taxon>Vitrellaceae</taxon>
        <taxon>Vitrella</taxon>
    </lineage>
</organism>
<dbReference type="Pfam" id="PF05024">
    <property type="entry name" value="Gpi1"/>
    <property type="match status" value="1"/>
</dbReference>
<dbReference type="EMBL" id="CDMY01000255">
    <property type="protein sequence ID" value="CEL97668.1"/>
    <property type="molecule type" value="Genomic_DNA"/>
</dbReference>
<feature type="transmembrane region" description="Helical" evidence="2">
    <location>
        <begin position="357"/>
        <end position="378"/>
    </location>
</feature>
<keyword evidence="4" id="KW-1185">Reference proteome</keyword>
<dbReference type="OrthoDB" id="70250at2759"/>
<protein>
    <submittedName>
        <fullName evidence="3">Uncharacterized protein</fullName>
    </submittedName>
</protein>
<feature type="region of interest" description="Disordered" evidence="1">
    <location>
        <begin position="604"/>
        <end position="659"/>
    </location>
</feature>
<dbReference type="PANTHER" id="PTHR21329:SF3">
    <property type="entry name" value="PHOSPHATIDYLINOSITOL N-ACETYLGLUCOSAMINYLTRANSFERASE SUBUNIT Q"/>
    <property type="match status" value="1"/>
</dbReference>
<sequence length="730" mass="78580">MSALSTSPPIHRLELITVAAPPSLSSLLHHTDKISRGLLVGWAHKSTAMSNEGTGGSAVTTWHILAVFTHAADEEDGNRPERPADEDAREVDGEMAVVGEWRAPTSAADQTEDGREAIISHGCRSLPWLTLRVAASCHGANGLLPVRVDSLIVPQSSSDHPVAVMPPDDQCSIAFIDPQTNLTHWPLTPPNPPPPSGLSPPFIPPTIRRHLRSAVDLSASLATTDNSTATVESPSPPALLGWEAFVLVCGARFMGAASSICSKTERIIPASLLAARVSGFFASLSWDAHERDKRAAIGYRPMCVQQAMAKWQLCSQWAGGEHHQSGGRETAQRMIEQGMWRDSAWLSRAATKVSLRWVALDMLMGITIGMAVWCYGSTRDGPILSTLARLYAFTEPDGLRRQLEWLMVAPLGVKVNRSVGGFLGGLMLTTIELWGDLTGHLAAYLPALVRLVGLCGVAGLGVSFQLAMAIDILTIATLHLCYIYVGLARLWSVSISCIFALSRLFRGVKWNVLRERVDSCAYDLEQLIVGTLLFTVLTCLLSTHMVFYIAFLIIWIRASGPLLLLQSLLVVVNSLPLASLSCFQPPCAVSLASGEAIATDGPLLLPSPAQPTRDEGHQVATDTTGDQSGWPSLRQRRHSGNDQSRPETQSAAGSSSTAACPPPGVCGGVCWMIRCVRPSLARRMSALLEAWTRTLRHAKAHTLIRSCLCGRVVYALFSCADGIAVLAECI</sequence>
<dbReference type="GO" id="GO:0016020">
    <property type="term" value="C:membrane"/>
    <property type="evidence" value="ECO:0007669"/>
    <property type="project" value="InterPro"/>
</dbReference>
<name>A0A0G4ELH4_VITBC</name>
<feature type="transmembrane region" description="Helical" evidence="2">
    <location>
        <begin position="482"/>
        <end position="506"/>
    </location>
</feature>
<dbReference type="VEuPathDB" id="CryptoDB:Vbra_12253"/>
<evidence type="ECO:0000256" key="2">
    <source>
        <dbReference type="SAM" id="Phobius"/>
    </source>
</evidence>
<dbReference type="InterPro" id="IPR007720">
    <property type="entry name" value="PigQ/GPI1"/>
</dbReference>
<dbReference type="AlphaFoldDB" id="A0A0G4ELH4"/>
<dbReference type="Proteomes" id="UP000041254">
    <property type="component" value="Unassembled WGS sequence"/>
</dbReference>
<feature type="compositionally biased region" description="Polar residues" evidence="1">
    <location>
        <begin position="620"/>
        <end position="630"/>
    </location>
</feature>
<dbReference type="GO" id="GO:0006506">
    <property type="term" value="P:GPI anchor biosynthetic process"/>
    <property type="evidence" value="ECO:0007669"/>
    <property type="project" value="InterPro"/>
</dbReference>
<keyword evidence="2" id="KW-0812">Transmembrane</keyword>
<dbReference type="GO" id="GO:0005783">
    <property type="term" value="C:endoplasmic reticulum"/>
    <property type="evidence" value="ECO:0007669"/>
    <property type="project" value="TreeGrafter"/>
</dbReference>
<feature type="transmembrane region" description="Helical" evidence="2">
    <location>
        <begin position="447"/>
        <end position="470"/>
    </location>
</feature>
<evidence type="ECO:0000313" key="4">
    <source>
        <dbReference type="Proteomes" id="UP000041254"/>
    </source>
</evidence>
<evidence type="ECO:0000256" key="1">
    <source>
        <dbReference type="SAM" id="MobiDB-lite"/>
    </source>
</evidence>
<proteinExistence type="predicted"/>
<evidence type="ECO:0000313" key="3">
    <source>
        <dbReference type="EMBL" id="CEL97668.1"/>
    </source>
</evidence>
<accession>A0A0G4ELH4</accession>
<keyword evidence="2" id="KW-1133">Transmembrane helix</keyword>
<gene>
    <name evidence="3" type="ORF">Vbra_12253</name>
</gene>
<dbReference type="InParanoid" id="A0A0G4ELH4"/>
<dbReference type="PANTHER" id="PTHR21329">
    <property type="entry name" value="PHOSPHATIDYLINOSITOL N-ACETYLGLUCOSAMINYLTRANSFERASE SUBUNIT Q-RELATED"/>
    <property type="match status" value="1"/>
</dbReference>
<feature type="compositionally biased region" description="Low complexity" evidence="1">
    <location>
        <begin position="650"/>
        <end position="659"/>
    </location>
</feature>
<keyword evidence="2" id="KW-0472">Membrane</keyword>